<accession>A0A1H9B5R7</accession>
<sequence>MKVLIVEPEPELGRLWKRHLQRLGGNVTLVQTQYDAIEALRADAVEIIVLDLVVAGGSSLAIADYASYRRPEARIVFVTNTTFFSDGSIFRHSANACAYLPTGVPPEDLAAMVEHYARPS</sequence>
<dbReference type="InterPro" id="IPR001789">
    <property type="entry name" value="Sig_transdc_resp-reg_receiver"/>
</dbReference>
<dbReference type="EMBL" id="FOEP01000002">
    <property type="protein sequence ID" value="SEP84051.1"/>
    <property type="molecule type" value="Genomic_DNA"/>
</dbReference>
<reference evidence="3 4" key="1">
    <citation type="submission" date="2016-10" db="EMBL/GenBank/DDBJ databases">
        <authorList>
            <person name="de Groot N.N."/>
        </authorList>
    </citation>
    <scope>NUCLEOTIDE SEQUENCE [LARGE SCALE GENOMIC DNA]</scope>
    <source>
        <strain evidence="3 4">DSM 22007</strain>
    </source>
</reference>
<dbReference type="Gene3D" id="3.40.50.2300">
    <property type="match status" value="1"/>
</dbReference>
<evidence type="ECO:0000259" key="2">
    <source>
        <dbReference type="PROSITE" id="PS50110"/>
    </source>
</evidence>
<keyword evidence="4" id="KW-1185">Reference proteome</keyword>
<protein>
    <submittedName>
        <fullName evidence="3">Response regulator receiver domain-containing protein</fullName>
    </submittedName>
</protein>
<dbReference type="Proteomes" id="UP000198634">
    <property type="component" value="Unassembled WGS sequence"/>
</dbReference>
<evidence type="ECO:0000256" key="1">
    <source>
        <dbReference type="PROSITE-ProRule" id="PRU00169"/>
    </source>
</evidence>
<evidence type="ECO:0000313" key="3">
    <source>
        <dbReference type="EMBL" id="SEP84051.1"/>
    </source>
</evidence>
<dbReference type="OrthoDB" id="7874292at2"/>
<dbReference type="InterPro" id="IPR011006">
    <property type="entry name" value="CheY-like_superfamily"/>
</dbReference>
<dbReference type="GO" id="GO:0000160">
    <property type="term" value="P:phosphorelay signal transduction system"/>
    <property type="evidence" value="ECO:0007669"/>
    <property type="project" value="InterPro"/>
</dbReference>
<proteinExistence type="predicted"/>
<keyword evidence="1" id="KW-0597">Phosphoprotein</keyword>
<dbReference type="RefSeq" id="WP_090268584.1">
    <property type="nucleotide sequence ID" value="NZ_FOEP01000002.1"/>
</dbReference>
<dbReference type="STRING" id="657014.SAMN04488092_102377"/>
<feature type="modified residue" description="4-aspartylphosphate" evidence="1">
    <location>
        <position position="51"/>
    </location>
</feature>
<gene>
    <name evidence="3" type="ORF">SAMN04488092_102377</name>
</gene>
<dbReference type="SUPFAM" id="SSF52172">
    <property type="entry name" value="CheY-like"/>
    <property type="match status" value="1"/>
</dbReference>
<evidence type="ECO:0000313" key="4">
    <source>
        <dbReference type="Proteomes" id="UP000198634"/>
    </source>
</evidence>
<feature type="domain" description="Response regulatory" evidence="2">
    <location>
        <begin position="2"/>
        <end position="117"/>
    </location>
</feature>
<name>A0A1H9B5R7_9RHOB</name>
<dbReference type="SMART" id="SM00448">
    <property type="entry name" value="REC"/>
    <property type="match status" value="1"/>
</dbReference>
<organism evidence="3 4">
    <name type="scientific">Thalassovita taeanensis</name>
    <dbReference type="NCBI Taxonomy" id="657014"/>
    <lineage>
        <taxon>Bacteria</taxon>
        <taxon>Pseudomonadati</taxon>
        <taxon>Pseudomonadota</taxon>
        <taxon>Alphaproteobacteria</taxon>
        <taxon>Rhodobacterales</taxon>
        <taxon>Roseobacteraceae</taxon>
        <taxon>Thalassovita</taxon>
    </lineage>
</organism>
<dbReference type="AlphaFoldDB" id="A0A1H9B5R7"/>
<dbReference type="PROSITE" id="PS50110">
    <property type="entry name" value="RESPONSE_REGULATORY"/>
    <property type="match status" value="1"/>
</dbReference>